<accession>A0ABM8EAI5</accession>
<gene>
    <name evidence="3" type="ORF">SS37A_25330</name>
</gene>
<keyword evidence="1" id="KW-0472">Membrane</keyword>
<dbReference type="InterPro" id="IPR028087">
    <property type="entry name" value="Tad_N"/>
</dbReference>
<protein>
    <recommendedName>
        <fullName evidence="2">Putative Flp pilus-assembly TadG-like N-terminal domain-containing protein</fullName>
    </recommendedName>
</protein>
<feature type="transmembrane region" description="Helical" evidence="1">
    <location>
        <begin position="20"/>
        <end position="44"/>
    </location>
</feature>
<evidence type="ECO:0000259" key="2">
    <source>
        <dbReference type="Pfam" id="PF13400"/>
    </source>
</evidence>
<evidence type="ECO:0000313" key="3">
    <source>
        <dbReference type="EMBL" id="BDV35004.1"/>
    </source>
</evidence>
<organism evidence="3 4">
    <name type="scientific">Methylocystis iwaonis</name>
    <dbReference type="NCBI Taxonomy" id="2885079"/>
    <lineage>
        <taxon>Bacteria</taxon>
        <taxon>Pseudomonadati</taxon>
        <taxon>Pseudomonadota</taxon>
        <taxon>Alphaproteobacteria</taxon>
        <taxon>Hyphomicrobiales</taxon>
        <taxon>Methylocystaceae</taxon>
        <taxon>Methylocystis</taxon>
    </lineage>
</organism>
<dbReference type="Pfam" id="PF13400">
    <property type="entry name" value="Tad"/>
    <property type="match status" value="1"/>
</dbReference>
<name>A0ABM8EAI5_9HYPH</name>
<reference evidence="3 4" key="1">
    <citation type="journal article" date="2023" name="Int. J. Syst. Evol. Microbiol.">
        <title>Methylocystis iwaonis sp. nov., a type II methane-oxidizing bacterium from surface soil of a rice paddy field in Japan, and emended description of the genus Methylocystis (ex Whittenbury et al. 1970) Bowman et al. 1993.</title>
        <authorList>
            <person name="Kaise H."/>
            <person name="Sawadogo J.B."/>
            <person name="Alam M.S."/>
            <person name="Ueno C."/>
            <person name="Dianou D."/>
            <person name="Shinjo R."/>
            <person name="Asakawa S."/>
        </authorList>
    </citation>
    <scope>NUCLEOTIDE SEQUENCE [LARGE SCALE GENOMIC DNA]</scope>
    <source>
        <strain evidence="3 4">SS37A-Re</strain>
    </source>
</reference>
<dbReference type="Proteomes" id="UP001317629">
    <property type="component" value="Chromosome"/>
</dbReference>
<dbReference type="RefSeq" id="WP_281928312.1">
    <property type="nucleotide sequence ID" value="NZ_AP027142.1"/>
</dbReference>
<keyword evidence="1" id="KW-0812">Transmembrane</keyword>
<keyword evidence="1" id="KW-1133">Transmembrane helix</keyword>
<proteinExistence type="predicted"/>
<feature type="domain" description="Putative Flp pilus-assembly TadG-like N-terminal" evidence="2">
    <location>
        <begin position="16"/>
        <end position="62"/>
    </location>
</feature>
<keyword evidence="4" id="KW-1185">Reference proteome</keyword>
<evidence type="ECO:0000313" key="4">
    <source>
        <dbReference type="Proteomes" id="UP001317629"/>
    </source>
</evidence>
<evidence type="ECO:0000256" key="1">
    <source>
        <dbReference type="SAM" id="Phobius"/>
    </source>
</evidence>
<dbReference type="EMBL" id="AP027142">
    <property type="protein sequence ID" value="BDV35004.1"/>
    <property type="molecule type" value="Genomic_DNA"/>
</dbReference>
<sequence length="583" mass="58077">MGNAPGLRRFCSDAKGSVAILSALAMLVVVGVAALAVDLGSFFYQKRRLQAATDLAAVAAAGNLAKAQDAAIATLALNGFAANALQSVETGAYVADASVPADKRFTVQPLASSNGVRLRTQITTPRIFSAIFAIMAPAAVAAISDSCTTSPPCGAAGGSASQQGVTISAQATAAQNALASFAIGSRLASLNGGILNSVLGGLLGANLSLSLMDYQALASANIDLFTFSNTLATRASLTAVTYDQLATGSFKAGDLLGAALDAAKANAAVGSTAIGALSQIAAAAPNVTAPINQLLSYGPYGSMTVGSAAPMSVSVSALDLVSAIVQIANGKHQIEAALNLGLPGVASASLQLAIGERSVGTSWVAVGAVGASVHTAQTRLLLTLELTVPGLSTTVHAPLYVELASGTALLSSVQCASGDPTSSSVTLGVTPAVVDAWIGNVSSTEFTNFTSAPNPGPATLLNLANIAKVTGLAHATVTNLQATPVSFSYSEILQATKKTTSTTDFISSLLYNLFGGLQLKVTALGLSLLVPAGLDQTVATTLASATTPIDQTLSQLLQTLGVGLGQADSWVSGVKCGGGVLVN</sequence>